<evidence type="ECO:0000259" key="3">
    <source>
        <dbReference type="PROSITE" id="PS50157"/>
    </source>
</evidence>
<dbReference type="InterPro" id="IPR013087">
    <property type="entry name" value="Znf_C2H2_type"/>
</dbReference>
<keyword evidence="1" id="KW-0479">Metal-binding</keyword>
<reference evidence="4 5" key="1">
    <citation type="submission" date="2024-02" db="EMBL/GenBank/DDBJ databases">
        <title>De novo assembly and annotation of 12 fungi associated with fruit tree decline syndrome in Ontario, Canada.</title>
        <authorList>
            <person name="Sulman M."/>
            <person name="Ellouze W."/>
            <person name="Ilyukhin E."/>
        </authorList>
    </citation>
    <scope>NUCLEOTIDE SEQUENCE [LARGE SCALE GENOMIC DNA]</scope>
    <source>
        <strain evidence="4 5">FDS-637</strain>
    </source>
</reference>
<dbReference type="PANTHER" id="PTHR46179">
    <property type="entry name" value="ZINC FINGER PROTEIN"/>
    <property type="match status" value="1"/>
</dbReference>
<feature type="domain" description="C2H2-type" evidence="3">
    <location>
        <begin position="142"/>
        <end position="175"/>
    </location>
</feature>
<gene>
    <name evidence="4" type="ORF">SLS55_005932</name>
</gene>
<dbReference type="RefSeq" id="XP_066633215.1">
    <property type="nucleotide sequence ID" value="XM_066777373.1"/>
</dbReference>
<comment type="caution">
    <text evidence="4">The sequence shown here is derived from an EMBL/GenBank/DDBJ whole genome shotgun (WGS) entry which is preliminary data.</text>
</comment>
<evidence type="ECO:0000256" key="2">
    <source>
        <dbReference type="SAM" id="MobiDB-lite"/>
    </source>
</evidence>
<keyword evidence="5" id="KW-1185">Reference proteome</keyword>
<dbReference type="GeneID" id="92010017"/>
<feature type="region of interest" description="Disordered" evidence="2">
    <location>
        <begin position="1"/>
        <end position="34"/>
    </location>
</feature>
<dbReference type="Gene3D" id="3.30.160.60">
    <property type="entry name" value="Classic Zinc Finger"/>
    <property type="match status" value="1"/>
</dbReference>
<dbReference type="PROSITE" id="PS50157">
    <property type="entry name" value="ZINC_FINGER_C2H2_2"/>
    <property type="match status" value="1"/>
</dbReference>
<dbReference type="Proteomes" id="UP001430584">
    <property type="component" value="Unassembled WGS sequence"/>
</dbReference>
<name>A0ABR3CHT4_9PEZI</name>
<evidence type="ECO:0000313" key="5">
    <source>
        <dbReference type="Proteomes" id="UP001430584"/>
    </source>
</evidence>
<organism evidence="4 5">
    <name type="scientific">Diplodia seriata</name>
    <dbReference type="NCBI Taxonomy" id="420778"/>
    <lineage>
        <taxon>Eukaryota</taxon>
        <taxon>Fungi</taxon>
        <taxon>Dikarya</taxon>
        <taxon>Ascomycota</taxon>
        <taxon>Pezizomycotina</taxon>
        <taxon>Dothideomycetes</taxon>
        <taxon>Dothideomycetes incertae sedis</taxon>
        <taxon>Botryosphaeriales</taxon>
        <taxon>Botryosphaeriaceae</taxon>
        <taxon>Diplodia</taxon>
    </lineage>
</organism>
<proteinExistence type="predicted"/>
<accession>A0ABR3CHT4</accession>
<keyword evidence="1" id="KW-0862">Zinc</keyword>
<sequence>MPLPSPPQNTCHTAPAEDDAYIPEPAAGEKRSTSDPLKAFGIPLYDASVAAPKAWRCGFPGCASQVLFTRGCDLHKHYRRHSQRFYCRVDGCPRSSAAAGSSAAALDRGGGGGDGGGPTRRRWWFASKKDRDRHEAKHSPRIRCSWQGAGGDRCERVFSRLDNMKDHVRRVHRQR</sequence>
<keyword evidence="1" id="KW-0863">Zinc-finger</keyword>
<evidence type="ECO:0000256" key="1">
    <source>
        <dbReference type="PROSITE-ProRule" id="PRU00042"/>
    </source>
</evidence>
<protein>
    <recommendedName>
        <fullName evidence="3">C2H2-type domain-containing protein</fullName>
    </recommendedName>
</protein>
<evidence type="ECO:0000313" key="4">
    <source>
        <dbReference type="EMBL" id="KAL0260186.1"/>
    </source>
</evidence>
<dbReference type="PANTHER" id="PTHR46179:SF19">
    <property type="entry name" value="C2H2 FINGER DOMAIN TRANSCRIPTION FACTOR (EUROFUNG)-RELATED"/>
    <property type="match status" value="1"/>
</dbReference>
<dbReference type="EMBL" id="JAJVCZ030000005">
    <property type="protein sequence ID" value="KAL0260186.1"/>
    <property type="molecule type" value="Genomic_DNA"/>
</dbReference>
<dbReference type="InterPro" id="IPR051061">
    <property type="entry name" value="Zinc_finger_trans_reg"/>
</dbReference>